<evidence type="ECO:0000313" key="4">
    <source>
        <dbReference type="Proteomes" id="UP000655589"/>
    </source>
</evidence>
<reference evidence="3" key="2">
    <citation type="submission" date="2020-09" db="EMBL/GenBank/DDBJ databases">
        <authorList>
            <person name="Sun Q."/>
            <person name="Ohkuma M."/>
        </authorList>
    </citation>
    <scope>NUCLEOTIDE SEQUENCE</scope>
    <source>
        <strain evidence="3">JCM 3051</strain>
    </source>
</reference>
<organism evidence="3 4">
    <name type="scientific">Promicromonospora citrea</name>
    <dbReference type="NCBI Taxonomy" id="43677"/>
    <lineage>
        <taxon>Bacteria</taxon>
        <taxon>Bacillati</taxon>
        <taxon>Actinomycetota</taxon>
        <taxon>Actinomycetes</taxon>
        <taxon>Micrococcales</taxon>
        <taxon>Promicromonosporaceae</taxon>
        <taxon>Promicromonospora</taxon>
    </lineage>
</organism>
<accession>A0A8H9GCW6</accession>
<protein>
    <submittedName>
        <fullName evidence="3">Uncharacterized protein</fullName>
    </submittedName>
</protein>
<reference evidence="3" key="1">
    <citation type="journal article" date="2014" name="Int. J. Syst. Evol. Microbiol.">
        <title>Complete genome sequence of Corynebacterium casei LMG S-19264T (=DSM 44701T), isolated from a smear-ripened cheese.</title>
        <authorList>
            <consortium name="US DOE Joint Genome Institute (JGI-PGF)"/>
            <person name="Walter F."/>
            <person name="Albersmeier A."/>
            <person name="Kalinowski J."/>
            <person name="Ruckert C."/>
        </authorList>
    </citation>
    <scope>NUCLEOTIDE SEQUENCE</scope>
    <source>
        <strain evidence="3">JCM 3051</strain>
    </source>
</reference>
<feature type="region of interest" description="Disordered" evidence="1">
    <location>
        <begin position="82"/>
        <end position="104"/>
    </location>
</feature>
<name>A0A8H9GCW6_9MICO</name>
<keyword evidence="4" id="KW-1185">Reference proteome</keyword>
<dbReference type="EMBL" id="BMPT01000001">
    <property type="protein sequence ID" value="GGM08873.1"/>
    <property type="molecule type" value="Genomic_DNA"/>
</dbReference>
<comment type="caution">
    <text evidence="3">The sequence shown here is derived from an EMBL/GenBank/DDBJ whole genome shotgun (WGS) entry which is preliminary data.</text>
</comment>
<feature type="transmembrane region" description="Helical" evidence="2">
    <location>
        <begin position="49"/>
        <end position="67"/>
    </location>
</feature>
<dbReference type="RefSeq" id="WP_171105780.1">
    <property type="nucleotide sequence ID" value="NZ_BMPT01000001.1"/>
</dbReference>
<dbReference type="AlphaFoldDB" id="A0A8H9GCW6"/>
<dbReference type="Proteomes" id="UP000655589">
    <property type="component" value="Unassembled WGS sequence"/>
</dbReference>
<keyword evidence="2" id="KW-0812">Transmembrane</keyword>
<keyword evidence="2" id="KW-0472">Membrane</keyword>
<keyword evidence="2" id="KW-1133">Transmembrane helix</keyword>
<evidence type="ECO:0000256" key="1">
    <source>
        <dbReference type="SAM" id="MobiDB-lite"/>
    </source>
</evidence>
<evidence type="ECO:0000313" key="3">
    <source>
        <dbReference type="EMBL" id="GGM08873.1"/>
    </source>
</evidence>
<sequence>MSHDDLNNDFLSGALRGAADAMPGGEVDDLNVSFGVVRDRVRRRRAAKVGGLAGASLAVAGVLAFGVTQSSVWNTSEPILPGQSSASASADPAPSGPPATSVIQDGYRPSWLESFDLACGMPVEDLTTTADGWSLSPAGDLYARTSDQGGGPSTTWGMAVTADGGELDVPPVLVWSQDGVVVDLGPNVFEAPGRVVPLLGGGDTAVEAQGLANTTCAPTGTETRDIFETPLPAGEYEVRALGFPGVATGDGELLVSDPVAVRLDADGARVPAGTRGGAATIEPFDPEGGEITRFVLDRTRGWVTAEQTQRDYSSDAPLRVVGQCESSNPQDVLPIEVVLPSTGEVLVTSQVTCDGEAVGEEVGVLQGGEEVLDVRLTDVPDGLARGWVSLEPATPAGGDAGDCSAEGMSLRWDAANAPSAEAGATAETLVDAALACDSDRLVELATQHGTELQLTLETPEQMFALPDTDTQRYRTLVALLAGTQGAVNGGDPGNETIVWPRVAAQEFRDDDAAWQEVVDAGLLTQEQADAQRADTFGYTGMAVGIAQDGTWRYYSPTD</sequence>
<feature type="compositionally biased region" description="Low complexity" evidence="1">
    <location>
        <begin position="82"/>
        <end position="93"/>
    </location>
</feature>
<gene>
    <name evidence="3" type="ORF">GCM10010102_00990</name>
</gene>
<proteinExistence type="predicted"/>
<evidence type="ECO:0000256" key="2">
    <source>
        <dbReference type="SAM" id="Phobius"/>
    </source>
</evidence>